<evidence type="ECO:0000256" key="1">
    <source>
        <dbReference type="SAM" id="MobiDB-lite"/>
    </source>
</evidence>
<sequence length="138" mass="14953">MISGARYSCVPTNEFDRASVGSATSCGSAAGPPASSTFFLPPGVEAAAEGPKQETWTHEGWRQRGSTQLEDSAQEGRAHRAPKGQVKVREHDVAVFSHQNVLRLQIAVHHSEHVEGSFWHPSLVLLERNVSPSLQATE</sequence>
<feature type="compositionally biased region" description="Basic and acidic residues" evidence="1">
    <location>
        <begin position="51"/>
        <end position="62"/>
    </location>
</feature>
<dbReference type="EMBL" id="LR746274">
    <property type="protein sequence ID" value="CAA7404390.1"/>
    <property type="molecule type" value="Genomic_DNA"/>
</dbReference>
<gene>
    <name evidence="2" type="ORF">SI8410_11015068</name>
</gene>
<dbReference type="Proteomes" id="UP000663760">
    <property type="component" value="Chromosome 11"/>
</dbReference>
<feature type="region of interest" description="Disordered" evidence="1">
    <location>
        <begin position="45"/>
        <end position="86"/>
    </location>
</feature>
<proteinExistence type="predicted"/>
<dbReference type="AlphaFoldDB" id="A0A7I8L397"/>
<feature type="region of interest" description="Disordered" evidence="1">
    <location>
        <begin position="21"/>
        <end position="40"/>
    </location>
</feature>
<feature type="compositionally biased region" description="Low complexity" evidence="1">
    <location>
        <begin position="21"/>
        <end position="37"/>
    </location>
</feature>
<reference evidence="2" key="1">
    <citation type="submission" date="2020-02" db="EMBL/GenBank/DDBJ databases">
        <authorList>
            <person name="Scholz U."/>
            <person name="Mascher M."/>
            <person name="Fiebig A."/>
        </authorList>
    </citation>
    <scope>NUCLEOTIDE SEQUENCE</scope>
</reference>
<name>A0A7I8L397_SPIIN</name>
<evidence type="ECO:0000313" key="3">
    <source>
        <dbReference type="Proteomes" id="UP000663760"/>
    </source>
</evidence>
<keyword evidence="3" id="KW-1185">Reference proteome</keyword>
<accession>A0A7I8L397</accession>
<organism evidence="2 3">
    <name type="scientific">Spirodela intermedia</name>
    <name type="common">Intermediate duckweed</name>
    <dbReference type="NCBI Taxonomy" id="51605"/>
    <lineage>
        <taxon>Eukaryota</taxon>
        <taxon>Viridiplantae</taxon>
        <taxon>Streptophyta</taxon>
        <taxon>Embryophyta</taxon>
        <taxon>Tracheophyta</taxon>
        <taxon>Spermatophyta</taxon>
        <taxon>Magnoliopsida</taxon>
        <taxon>Liliopsida</taxon>
        <taxon>Araceae</taxon>
        <taxon>Lemnoideae</taxon>
        <taxon>Spirodela</taxon>
    </lineage>
</organism>
<protein>
    <submittedName>
        <fullName evidence="2">Uncharacterized protein</fullName>
    </submittedName>
</protein>
<evidence type="ECO:0000313" key="2">
    <source>
        <dbReference type="EMBL" id="CAA7404390.1"/>
    </source>
</evidence>